<dbReference type="EMBL" id="MU118107">
    <property type="protein sequence ID" value="KAF9645031.1"/>
    <property type="molecule type" value="Genomic_DNA"/>
</dbReference>
<reference evidence="1" key="2">
    <citation type="journal article" date="2020" name="Nat. Commun.">
        <title>Large-scale genome sequencing of mycorrhizal fungi provides insights into the early evolution of symbiotic traits.</title>
        <authorList>
            <person name="Miyauchi S."/>
            <person name="Kiss E."/>
            <person name="Kuo A."/>
            <person name="Drula E."/>
            <person name="Kohler A."/>
            <person name="Sanchez-Garcia M."/>
            <person name="Morin E."/>
            <person name="Andreopoulos B."/>
            <person name="Barry K.W."/>
            <person name="Bonito G."/>
            <person name="Buee M."/>
            <person name="Carver A."/>
            <person name="Chen C."/>
            <person name="Cichocki N."/>
            <person name="Clum A."/>
            <person name="Culley D."/>
            <person name="Crous P.W."/>
            <person name="Fauchery L."/>
            <person name="Girlanda M."/>
            <person name="Hayes R.D."/>
            <person name="Keri Z."/>
            <person name="LaButti K."/>
            <person name="Lipzen A."/>
            <person name="Lombard V."/>
            <person name="Magnuson J."/>
            <person name="Maillard F."/>
            <person name="Murat C."/>
            <person name="Nolan M."/>
            <person name="Ohm R.A."/>
            <person name="Pangilinan J."/>
            <person name="Pereira M.F."/>
            <person name="Perotto S."/>
            <person name="Peter M."/>
            <person name="Pfister S."/>
            <person name="Riley R."/>
            <person name="Sitrit Y."/>
            <person name="Stielow J.B."/>
            <person name="Szollosi G."/>
            <person name="Zifcakova L."/>
            <person name="Stursova M."/>
            <person name="Spatafora J.W."/>
            <person name="Tedersoo L."/>
            <person name="Vaario L.M."/>
            <person name="Yamada A."/>
            <person name="Yan M."/>
            <person name="Wang P."/>
            <person name="Xu J."/>
            <person name="Bruns T."/>
            <person name="Baldrian P."/>
            <person name="Vilgalys R."/>
            <person name="Dunand C."/>
            <person name="Henrissat B."/>
            <person name="Grigoriev I.V."/>
            <person name="Hibbett D."/>
            <person name="Nagy L.G."/>
            <person name="Martin F.M."/>
        </authorList>
    </citation>
    <scope>NUCLEOTIDE SEQUENCE</scope>
    <source>
        <strain evidence="1">P2</strain>
    </source>
</reference>
<gene>
    <name evidence="1" type="ORF">BDM02DRAFT_3207808</name>
</gene>
<keyword evidence="2" id="KW-1185">Reference proteome</keyword>
<keyword evidence="1" id="KW-0378">Hydrolase</keyword>
<proteinExistence type="predicted"/>
<organism evidence="1 2">
    <name type="scientific">Thelephora ganbajun</name>
    <name type="common">Ganba fungus</name>
    <dbReference type="NCBI Taxonomy" id="370292"/>
    <lineage>
        <taxon>Eukaryota</taxon>
        <taxon>Fungi</taxon>
        <taxon>Dikarya</taxon>
        <taxon>Basidiomycota</taxon>
        <taxon>Agaricomycotina</taxon>
        <taxon>Agaricomycetes</taxon>
        <taxon>Thelephorales</taxon>
        <taxon>Thelephoraceae</taxon>
        <taxon>Thelephora</taxon>
    </lineage>
</organism>
<accession>A0ACB6Z7A4</accession>
<sequence>MRHSSCVPTVLARPRPPCSLYPFLVLRPLSSFGVVNERLRSPVTNRISRFDWRLRVPSPKPPLSTVQKILEKRTQPPLPTDGHLYNSHIQKYKDHFLPLLSFERAENEAVIRERLSNWSLDRLKREGYCITDTKAYWVDFQKAGRPIACFVLGPGIVYPAHVFEKGSPILVSRADPLKDVPYTGNVIDHKPTQIKIAFQESFPELEEGCWRLDLGQSNIAYERMVTAISRFSHDVPAIEQAAGDGQKYMLYGTHLRHILLDSFSPTSDSTHSIPLQRADEVKYVSHETLDHGSRIFRDSGGAFKDDMRIMSWAKRYMRQNPVRVEGDPCLPLNASQIRAVATMIAEDMSLIQGASSPPPGTGKTKTIIETVKLLKKHFAVVHPIIVCTYTNVAVDNLVEGFVTAGLDPVRIGYGQIKSTLQEHSFEAKIEQHPLYSKYEVVSEDLKKLEKDLKRTYARIFEHQERGASSRELSRLKSCLGVLYSKRSRFSSKKQAMYRQMQTEVLTSADVVCTTCISSGSQLLNAMDFPVVFLDEASMSAEPASLIPLMKGSQHAALIGDHKQLPPVIASQEAQSNGLGISLFERLTEEGVIPSVMLDIQYRMHPDISRFPSAEFYNFSLSDGTVDSVGNVVSFLDPPISSHLTVNPTTGNRPSLIFLDHSGSESVKDRSRVNWNEAHIVCSIVEDLLLHNKNLRGSDIGVITPYVAQVSLLDRLFNKDKINTERFKRVLGEQRTMELTNIEIKSVDGFEGREKEVIIFSTVRNNTRGHIGFLADRRRLNVGLTRAKRGLFIVGSIATLKAGKIDEELTNMLSADMHGRTGKGAEAWRRYVEFLSNRGLVLELSGKRLQKALYGNYEKAGGLVDRVCF</sequence>
<evidence type="ECO:0000313" key="1">
    <source>
        <dbReference type="EMBL" id="KAF9645031.1"/>
    </source>
</evidence>
<comment type="caution">
    <text evidence="1">The sequence shown here is derived from an EMBL/GenBank/DDBJ whole genome shotgun (WGS) entry which is preliminary data.</text>
</comment>
<name>A0ACB6Z7A4_THEGA</name>
<reference evidence="1" key="1">
    <citation type="submission" date="2019-10" db="EMBL/GenBank/DDBJ databases">
        <authorList>
            <consortium name="DOE Joint Genome Institute"/>
            <person name="Kuo A."/>
            <person name="Miyauchi S."/>
            <person name="Kiss E."/>
            <person name="Drula E."/>
            <person name="Kohler A."/>
            <person name="Sanchez-Garcia M."/>
            <person name="Andreopoulos B."/>
            <person name="Barry K.W."/>
            <person name="Bonito G."/>
            <person name="Buee M."/>
            <person name="Carver A."/>
            <person name="Chen C."/>
            <person name="Cichocki N."/>
            <person name="Clum A."/>
            <person name="Culley D."/>
            <person name="Crous P.W."/>
            <person name="Fauchery L."/>
            <person name="Girlanda M."/>
            <person name="Hayes R."/>
            <person name="Keri Z."/>
            <person name="Labutti K."/>
            <person name="Lipzen A."/>
            <person name="Lombard V."/>
            <person name="Magnuson J."/>
            <person name="Maillard F."/>
            <person name="Morin E."/>
            <person name="Murat C."/>
            <person name="Nolan M."/>
            <person name="Ohm R."/>
            <person name="Pangilinan J."/>
            <person name="Pereira M."/>
            <person name="Perotto S."/>
            <person name="Peter M."/>
            <person name="Riley R."/>
            <person name="Sitrit Y."/>
            <person name="Stielow B."/>
            <person name="Szollosi G."/>
            <person name="Zifcakova L."/>
            <person name="Stursova M."/>
            <person name="Spatafora J.W."/>
            <person name="Tedersoo L."/>
            <person name="Vaario L.-M."/>
            <person name="Yamada A."/>
            <person name="Yan M."/>
            <person name="Wang P."/>
            <person name="Xu J."/>
            <person name="Bruns T."/>
            <person name="Baldrian P."/>
            <person name="Vilgalys R."/>
            <person name="Henrissat B."/>
            <person name="Grigoriev I.V."/>
            <person name="Hibbett D."/>
            <person name="Nagy L.G."/>
            <person name="Martin F.M."/>
        </authorList>
    </citation>
    <scope>NUCLEOTIDE SEQUENCE</scope>
    <source>
        <strain evidence="1">P2</strain>
    </source>
</reference>
<protein>
    <submittedName>
        <fullName evidence="1">P-loop containing nucleoside triphosphate hydrolase protein</fullName>
    </submittedName>
</protein>
<evidence type="ECO:0000313" key="2">
    <source>
        <dbReference type="Proteomes" id="UP000886501"/>
    </source>
</evidence>
<dbReference type="Proteomes" id="UP000886501">
    <property type="component" value="Unassembled WGS sequence"/>
</dbReference>